<reference evidence="3 4" key="1">
    <citation type="submission" date="2017-01" db="EMBL/GenBank/DDBJ databases">
        <authorList>
            <person name="Mah S.A."/>
            <person name="Swanson W.J."/>
            <person name="Moy G.W."/>
            <person name="Vacquier V.D."/>
        </authorList>
    </citation>
    <scope>NUCLEOTIDE SEQUENCE [LARGE SCALE GENOMIC DNA]</scope>
    <source>
        <strain evidence="3 4">DSM 18014</strain>
    </source>
</reference>
<dbReference type="Proteomes" id="UP000185781">
    <property type="component" value="Unassembled WGS sequence"/>
</dbReference>
<dbReference type="InterPro" id="IPR032187">
    <property type="entry name" value="SusF/SusE-like_C"/>
</dbReference>
<sequence length="359" mass="38474">MRHLFKIFTLFAVAFIISSCEKDEDLAVVNDGTNPTVSANKTSVVLINNQSANEAVAFNWVNSDFGVPIQITNQLQFALKGTNFAAPKIVELSAGAKSYSMIGNDLNNIILGLGVTSVTATDIEVRIKSTAVGKTHYSNVISLKVTPFINGPIYTYTDLYLIGDATAGAWDNVATNAKIYPLLKSSTPNVYTYTGYFAQGGFKIIKTPGSWDPQYGMGSSAGILSTSGGSGNITISGSGYYKVTINTSSLTYTVTPVTPSTTTYTSISLIGPAAGGWSTDLDLEKSTFDPHVWVKKNVMLSSGEFKFRANHDWGTNWGLSQQYFGTALLGGGNIPLATTFNYNVYFNDMTGDFSVIPAN</sequence>
<dbReference type="STRING" id="373672.SAMN05421785_106151"/>
<dbReference type="EMBL" id="FTOV01000006">
    <property type="protein sequence ID" value="SIT08341.1"/>
    <property type="molecule type" value="Genomic_DNA"/>
</dbReference>
<organism evidence="3 4">
    <name type="scientific">Chryseobacterium gambrini</name>
    <dbReference type="NCBI Taxonomy" id="373672"/>
    <lineage>
        <taxon>Bacteria</taxon>
        <taxon>Pseudomonadati</taxon>
        <taxon>Bacteroidota</taxon>
        <taxon>Flavobacteriia</taxon>
        <taxon>Flavobacteriales</taxon>
        <taxon>Weeksellaceae</taxon>
        <taxon>Chryseobacterium group</taxon>
        <taxon>Chryseobacterium</taxon>
    </lineage>
</organism>
<dbReference type="Gene3D" id="2.60.40.3620">
    <property type="match status" value="2"/>
</dbReference>
<feature type="domain" description="Outer membrane protein SusF/SusE-like C-terminal" evidence="2">
    <location>
        <begin position="159"/>
        <end position="253"/>
    </location>
</feature>
<dbReference type="OrthoDB" id="975117at2"/>
<protein>
    <submittedName>
        <fullName evidence="3">Uncharacterized protein</fullName>
    </submittedName>
</protein>
<gene>
    <name evidence="3" type="ORF">SAMN05421785_106151</name>
</gene>
<dbReference type="GO" id="GO:2001070">
    <property type="term" value="F:starch binding"/>
    <property type="evidence" value="ECO:0007669"/>
    <property type="project" value="InterPro"/>
</dbReference>
<dbReference type="InterPro" id="IPR025970">
    <property type="entry name" value="SusE"/>
</dbReference>
<dbReference type="PROSITE" id="PS51257">
    <property type="entry name" value="PROKAR_LIPOPROTEIN"/>
    <property type="match status" value="1"/>
</dbReference>
<name>A0A1N7PCM8_9FLAO</name>
<dbReference type="GO" id="GO:0019867">
    <property type="term" value="C:outer membrane"/>
    <property type="evidence" value="ECO:0007669"/>
    <property type="project" value="InterPro"/>
</dbReference>
<dbReference type="AlphaFoldDB" id="A0A1N7PCM8"/>
<dbReference type="RefSeq" id="WP_076393437.1">
    <property type="nucleotide sequence ID" value="NZ_FTOV01000006.1"/>
</dbReference>
<evidence type="ECO:0000313" key="3">
    <source>
        <dbReference type="EMBL" id="SIT08341.1"/>
    </source>
</evidence>
<dbReference type="Pfam" id="PF14292">
    <property type="entry name" value="SusE"/>
    <property type="match status" value="1"/>
</dbReference>
<evidence type="ECO:0000259" key="1">
    <source>
        <dbReference type="Pfam" id="PF14292"/>
    </source>
</evidence>
<evidence type="ECO:0000259" key="2">
    <source>
        <dbReference type="Pfam" id="PF16411"/>
    </source>
</evidence>
<accession>A0A1N7PCM8</accession>
<dbReference type="Pfam" id="PF16411">
    <property type="entry name" value="SusF_SusE"/>
    <property type="match status" value="1"/>
</dbReference>
<proteinExistence type="predicted"/>
<feature type="domain" description="SusE outer membrane protein" evidence="1">
    <location>
        <begin position="22"/>
        <end position="128"/>
    </location>
</feature>
<evidence type="ECO:0000313" key="4">
    <source>
        <dbReference type="Proteomes" id="UP000185781"/>
    </source>
</evidence>